<gene>
    <name evidence="1" type="ORF">MRB53_019622</name>
</gene>
<sequence>MVGGSDKIGHRQLFRSGIVGIDEVAIVLGEQSKRSLNLPDCGTQTSSRALTAAPVPITHFDVGGWAGFRDARALTIRVNASAHIVSKMSIDHHAVSNCGDTTIRAESGWLKPICNRQSRFPKEGP</sequence>
<reference evidence="1 2" key="1">
    <citation type="journal article" date="2022" name="Hortic Res">
        <title>A haplotype resolved chromosomal level avocado genome allows analysis of novel avocado genes.</title>
        <authorList>
            <person name="Nath O."/>
            <person name="Fletcher S.J."/>
            <person name="Hayward A."/>
            <person name="Shaw L.M."/>
            <person name="Masouleh A.K."/>
            <person name="Furtado A."/>
            <person name="Henry R.J."/>
            <person name="Mitter N."/>
        </authorList>
    </citation>
    <scope>NUCLEOTIDE SEQUENCE [LARGE SCALE GENOMIC DNA]</scope>
    <source>
        <strain evidence="2">cv. Hass</strain>
    </source>
</reference>
<evidence type="ECO:0000313" key="1">
    <source>
        <dbReference type="EMBL" id="KAJ8626315.1"/>
    </source>
</evidence>
<comment type="caution">
    <text evidence="1">The sequence shown here is derived from an EMBL/GenBank/DDBJ whole genome shotgun (WGS) entry which is preliminary data.</text>
</comment>
<organism evidence="1 2">
    <name type="scientific">Persea americana</name>
    <name type="common">Avocado</name>
    <dbReference type="NCBI Taxonomy" id="3435"/>
    <lineage>
        <taxon>Eukaryota</taxon>
        <taxon>Viridiplantae</taxon>
        <taxon>Streptophyta</taxon>
        <taxon>Embryophyta</taxon>
        <taxon>Tracheophyta</taxon>
        <taxon>Spermatophyta</taxon>
        <taxon>Magnoliopsida</taxon>
        <taxon>Magnoliidae</taxon>
        <taxon>Laurales</taxon>
        <taxon>Lauraceae</taxon>
        <taxon>Persea</taxon>
    </lineage>
</organism>
<evidence type="ECO:0000313" key="2">
    <source>
        <dbReference type="Proteomes" id="UP001234297"/>
    </source>
</evidence>
<name>A0ACC2KZ80_PERAE</name>
<accession>A0ACC2KZ80</accession>
<protein>
    <submittedName>
        <fullName evidence="1">Uncharacterized protein</fullName>
    </submittedName>
</protein>
<proteinExistence type="predicted"/>
<dbReference type="Proteomes" id="UP001234297">
    <property type="component" value="Chromosome 6"/>
</dbReference>
<keyword evidence="2" id="KW-1185">Reference proteome</keyword>
<dbReference type="EMBL" id="CM056814">
    <property type="protein sequence ID" value="KAJ8626315.1"/>
    <property type="molecule type" value="Genomic_DNA"/>
</dbReference>